<comment type="caution">
    <text evidence="1">The sequence shown here is derived from an EMBL/GenBank/DDBJ whole genome shotgun (WGS) entry which is preliminary data.</text>
</comment>
<protein>
    <submittedName>
        <fullName evidence="1">Uncharacterized protein</fullName>
    </submittedName>
</protein>
<proteinExistence type="predicted"/>
<organism evidence="1 2">
    <name type="scientific">Araneus ventricosus</name>
    <name type="common">Orbweaver spider</name>
    <name type="synonym">Epeira ventricosa</name>
    <dbReference type="NCBI Taxonomy" id="182803"/>
    <lineage>
        <taxon>Eukaryota</taxon>
        <taxon>Metazoa</taxon>
        <taxon>Ecdysozoa</taxon>
        <taxon>Arthropoda</taxon>
        <taxon>Chelicerata</taxon>
        <taxon>Arachnida</taxon>
        <taxon>Araneae</taxon>
        <taxon>Araneomorphae</taxon>
        <taxon>Entelegynae</taxon>
        <taxon>Araneoidea</taxon>
        <taxon>Araneidae</taxon>
        <taxon>Araneus</taxon>
    </lineage>
</organism>
<dbReference type="Proteomes" id="UP000499080">
    <property type="component" value="Unassembled WGS sequence"/>
</dbReference>
<gene>
    <name evidence="1" type="ORF">AVEN_228277_1</name>
</gene>
<keyword evidence="2" id="KW-1185">Reference proteome</keyword>
<evidence type="ECO:0000313" key="2">
    <source>
        <dbReference type="Proteomes" id="UP000499080"/>
    </source>
</evidence>
<reference evidence="1 2" key="1">
    <citation type="journal article" date="2019" name="Sci. Rep.">
        <title>Orb-weaving spider Araneus ventricosus genome elucidates the spidroin gene catalogue.</title>
        <authorList>
            <person name="Kono N."/>
            <person name="Nakamura H."/>
            <person name="Ohtoshi R."/>
            <person name="Moran D.A.P."/>
            <person name="Shinohara A."/>
            <person name="Yoshida Y."/>
            <person name="Fujiwara M."/>
            <person name="Mori M."/>
            <person name="Tomita M."/>
            <person name="Arakawa K."/>
        </authorList>
    </citation>
    <scope>NUCLEOTIDE SEQUENCE [LARGE SCALE GENOMIC DNA]</scope>
</reference>
<dbReference type="AlphaFoldDB" id="A0A4Y2E9F4"/>
<accession>A0A4Y2E9F4</accession>
<name>A0A4Y2E9F4_ARAVE</name>
<dbReference type="EMBL" id="BGPR01000547">
    <property type="protein sequence ID" value="GBM25813.1"/>
    <property type="molecule type" value="Genomic_DNA"/>
</dbReference>
<sequence length="70" mass="7327">MTDPNSSSTEAGVLVAITAPRPDTFEGGTAAEEKQAKGAPGGSIWCQALFVFFPLFLLKLIQPSPEVGPH</sequence>
<evidence type="ECO:0000313" key="1">
    <source>
        <dbReference type="EMBL" id="GBM25813.1"/>
    </source>
</evidence>